<evidence type="ECO:0000256" key="1">
    <source>
        <dbReference type="ARBA" id="ARBA00004651"/>
    </source>
</evidence>
<protein>
    <submittedName>
        <fullName evidence="8">DMT family transporter</fullName>
    </submittedName>
</protein>
<feature type="transmembrane region" description="Helical" evidence="6">
    <location>
        <begin position="220"/>
        <end position="242"/>
    </location>
</feature>
<dbReference type="PANTHER" id="PTHR42920:SF5">
    <property type="entry name" value="EAMA DOMAIN-CONTAINING PROTEIN"/>
    <property type="match status" value="1"/>
</dbReference>
<feature type="transmembrane region" description="Helical" evidence="6">
    <location>
        <begin position="155"/>
        <end position="174"/>
    </location>
</feature>
<evidence type="ECO:0000256" key="6">
    <source>
        <dbReference type="SAM" id="Phobius"/>
    </source>
</evidence>
<feature type="transmembrane region" description="Helical" evidence="6">
    <location>
        <begin position="179"/>
        <end position="200"/>
    </location>
</feature>
<feature type="transmembrane region" description="Helical" evidence="6">
    <location>
        <begin position="100"/>
        <end position="119"/>
    </location>
</feature>
<feature type="transmembrane region" description="Helical" evidence="6">
    <location>
        <begin position="254"/>
        <end position="275"/>
    </location>
</feature>
<evidence type="ECO:0000256" key="5">
    <source>
        <dbReference type="ARBA" id="ARBA00023136"/>
    </source>
</evidence>
<keyword evidence="4 6" id="KW-1133">Transmembrane helix</keyword>
<name>A0ABR8NZ75_9GAMM</name>
<dbReference type="InterPro" id="IPR051258">
    <property type="entry name" value="Diverse_Substrate_Transporter"/>
</dbReference>
<evidence type="ECO:0000313" key="9">
    <source>
        <dbReference type="Proteomes" id="UP000604161"/>
    </source>
</evidence>
<keyword evidence="2" id="KW-1003">Cell membrane</keyword>
<keyword evidence="9" id="KW-1185">Reference proteome</keyword>
<dbReference type="EMBL" id="JACYFC010000002">
    <property type="protein sequence ID" value="MBD5770905.1"/>
    <property type="molecule type" value="Genomic_DNA"/>
</dbReference>
<dbReference type="Pfam" id="PF00892">
    <property type="entry name" value="EamA"/>
    <property type="match status" value="2"/>
</dbReference>
<dbReference type="SUPFAM" id="SSF103481">
    <property type="entry name" value="Multidrug resistance efflux transporter EmrE"/>
    <property type="match status" value="2"/>
</dbReference>
<evidence type="ECO:0000256" key="4">
    <source>
        <dbReference type="ARBA" id="ARBA00022989"/>
    </source>
</evidence>
<feature type="transmembrane region" description="Helical" evidence="6">
    <location>
        <begin position="70"/>
        <end position="88"/>
    </location>
</feature>
<comment type="subcellular location">
    <subcellularLocation>
        <location evidence="1">Cell membrane</location>
        <topology evidence="1">Multi-pass membrane protein</topology>
    </subcellularLocation>
</comment>
<sequence>MTIQSQRTAILCLAVVCFIWGAEFTLIDLAIDVMPVNTFNAIRFALAGLFLIPLLLWSKETISKQHLIPLLIKGSTLGFLLFIAFYTQTEGLRHTSVSNAGFITGLASPMIPVLGFILFKKRVSRFVWIGTLFATCGLYFLTVGDKLVFNQGDSLVLICALAFAIHVLLTGRFVKSLPVIPLTIVQLFAVAIYSGLSAFSSPEPAFYIEGHTQLTWQESIFTPIVVITILIAGILGTSFAYWAQTTCQTILPDYKIALILTLEPVFAWLTAWLFLDEKLGIAGLIGAACILTGMVVAETGGKLFVRSSRPLS</sequence>
<dbReference type="InterPro" id="IPR037185">
    <property type="entry name" value="EmrE-like"/>
</dbReference>
<keyword evidence="3 6" id="KW-0812">Transmembrane</keyword>
<feature type="transmembrane region" description="Helical" evidence="6">
    <location>
        <begin position="281"/>
        <end position="305"/>
    </location>
</feature>
<evidence type="ECO:0000259" key="7">
    <source>
        <dbReference type="Pfam" id="PF00892"/>
    </source>
</evidence>
<accession>A0ABR8NZ75</accession>
<feature type="domain" description="EamA" evidence="7">
    <location>
        <begin position="152"/>
        <end position="296"/>
    </location>
</feature>
<dbReference type="Proteomes" id="UP000604161">
    <property type="component" value="Unassembled WGS sequence"/>
</dbReference>
<feature type="domain" description="EamA" evidence="7">
    <location>
        <begin position="8"/>
        <end position="142"/>
    </location>
</feature>
<organism evidence="8 9">
    <name type="scientific">Marinomonas colpomeniae</name>
    <dbReference type="NCBI Taxonomy" id="2774408"/>
    <lineage>
        <taxon>Bacteria</taxon>
        <taxon>Pseudomonadati</taxon>
        <taxon>Pseudomonadota</taxon>
        <taxon>Gammaproteobacteria</taxon>
        <taxon>Oceanospirillales</taxon>
        <taxon>Oceanospirillaceae</taxon>
        <taxon>Marinomonas</taxon>
    </lineage>
</organism>
<feature type="transmembrane region" description="Helical" evidence="6">
    <location>
        <begin position="126"/>
        <end position="143"/>
    </location>
</feature>
<proteinExistence type="predicted"/>
<evidence type="ECO:0000256" key="2">
    <source>
        <dbReference type="ARBA" id="ARBA00022475"/>
    </source>
</evidence>
<dbReference type="RefSeq" id="WP_191594271.1">
    <property type="nucleotide sequence ID" value="NZ_JACYFC010000002.1"/>
</dbReference>
<keyword evidence="5 6" id="KW-0472">Membrane</keyword>
<evidence type="ECO:0000313" key="8">
    <source>
        <dbReference type="EMBL" id="MBD5770905.1"/>
    </source>
</evidence>
<gene>
    <name evidence="8" type="ORF">IF202_07550</name>
</gene>
<comment type="caution">
    <text evidence="8">The sequence shown here is derived from an EMBL/GenBank/DDBJ whole genome shotgun (WGS) entry which is preliminary data.</text>
</comment>
<dbReference type="PANTHER" id="PTHR42920">
    <property type="entry name" value="OS03G0707200 PROTEIN-RELATED"/>
    <property type="match status" value="1"/>
</dbReference>
<evidence type="ECO:0000256" key="3">
    <source>
        <dbReference type="ARBA" id="ARBA00022692"/>
    </source>
</evidence>
<reference evidence="8 9" key="1">
    <citation type="submission" date="2020-09" db="EMBL/GenBank/DDBJ databases">
        <title>Marinomonas sp. nov., isolated from the cysticercosis algae of Qingdao, China.</title>
        <authorList>
            <person name="Sun X."/>
        </authorList>
    </citation>
    <scope>NUCLEOTIDE SEQUENCE [LARGE SCALE GENOMIC DNA]</scope>
    <source>
        <strain evidence="8 9">SM2066</strain>
    </source>
</reference>
<feature type="transmembrane region" description="Helical" evidence="6">
    <location>
        <begin position="40"/>
        <end position="58"/>
    </location>
</feature>
<dbReference type="InterPro" id="IPR000620">
    <property type="entry name" value="EamA_dom"/>
</dbReference>